<dbReference type="OrthoDB" id="9799147at2"/>
<sequence>MGLKPDQPRLNPPENLQLHHDLERFDSGNEQLNQWLKKRALKNEGAGASRTYVLCHKQQVIAYYSLSNGAVAQTTATGGVRCNMPDPIPVMLIGRLAVDQNWQGRGLGKAMLQDAILRILQAAEIAGIRAILVHAISEEAKQFYEQYGFAASSLEPMTLMIKVSDAKASYRL</sequence>
<evidence type="ECO:0000256" key="4">
    <source>
        <dbReference type="ARBA" id="ARBA00023315"/>
    </source>
</evidence>
<gene>
    <name evidence="7" type="ORF">C1752_11499</name>
</gene>
<keyword evidence="8" id="KW-1185">Reference proteome</keyword>
<organism evidence="7 8">
    <name type="scientific">Acaryochloris thomasi RCC1774</name>
    <dbReference type="NCBI Taxonomy" id="1764569"/>
    <lineage>
        <taxon>Bacteria</taxon>
        <taxon>Bacillati</taxon>
        <taxon>Cyanobacteriota</taxon>
        <taxon>Cyanophyceae</taxon>
        <taxon>Acaryochloridales</taxon>
        <taxon>Acaryochloridaceae</taxon>
        <taxon>Acaryochloris</taxon>
        <taxon>Acaryochloris thomasi</taxon>
    </lineage>
</organism>
<dbReference type="PANTHER" id="PTHR36449">
    <property type="entry name" value="ACETYLTRANSFERASE-RELATED"/>
    <property type="match status" value="1"/>
</dbReference>
<dbReference type="AlphaFoldDB" id="A0A2W1JNL7"/>
<dbReference type="PANTHER" id="PTHR36449:SF1">
    <property type="entry name" value="ACETYLTRANSFERASE"/>
    <property type="match status" value="1"/>
</dbReference>
<dbReference type="SUPFAM" id="SSF55729">
    <property type="entry name" value="Acyl-CoA N-acyltransferases (Nat)"/>
    <property type="match status" value="1"/>
</dbReference>
<dbReference type="RefSeq" id="WP_110988948.1">
    <property type="nucleotide sequence ID" value="NZ_CAWNWM010000035.1"/>
</dbReference>
<evidence type="ECO:0000313" key="8">
    <source>
        <dbReference type="Proteomes" id="UP000248857"/>
    </source>
</evidence>
<evidence type="ECO:0000256" key="3">
    <source>
        <dbReference type="ARBA" id="ARBA00022679"/>
    </source>
</evidence>
<evidence type="ECO:0000256" key="2">
    <source>
        <dbReference type="ARBA" id="ARBA00022649"/>
    </source>
</evidence>
<evidence type="ECO:0000313" key="7">
    <source>
        <dbReference type="EMBL" id="PZD70497.1"/>
    </source>
</evidence>
<name>A0A2W1JNL7_9CYAN</name>
<keyword evidence="4" id="KW-0012">Acyltransferase</keyword>
<keyword evidence="2" id="KW-1277">Toxin-antitoxin system</keyword>
<dbReference type="EMBL" id="PQWO01000035">
    <property type="protein sequence ID" value="PZD70497.1"/>
    <property type="molecule type" value="Genomic_DNA"/>
</dbReference>
<dbReference type="InterPro" id="IPR016181">
    <property type="entry name" value="Acyl_CoA_acyltransferase"/>
</dbReference>
<dbReference type="GO" id="GO:0016747">
    <property type="term" value="F:acyltransferase activity, transferring groups other than amino-acyl groups"/>
    <property type="evidence" value="ECO:0007669"/>
    <property type="project" value="InterPro"/>
</dbReference>
<protein>
    <recommendedName>
        <fullName evidence="6">N-acetyltransferase domain-containing protein</fullName>
    </recommendedName>
</protein>
<dbReference type="CDD" id="cd04301">
    <property type="entry name" value="NAT_SF"/>
    <property type="match status" value="1"/>
</dbReference>
<keyword evidence="3" id="KW-0808">Transferase</keyword>
<dbReference type="Gene3D" id="3.40.630.30">
    <property type="match status" value="1"/>
</dbReference>
<keyword evidence="1" id="KW-0678">Repressor</keyword>
<dbReference type="Proteomes" id="UP000248857">
    <property type="component" value="Unassembled WGS sequence"/>
</dbReference>
<evidence type="ECO:0000259" key="6">
    <source>
        <dbReference type="PROSITE" id="PS51186"/>
    </source>
</evidence>
<evidence type="ECO:0000256" key="1">
    <source>
        <dbReference type="ARBA" id="ARBA00022491"/>
    </source>
</evidence>
<feature type="domain" description="N-acetyltransferase" evidence="6">
    <location>
        <begin position="1"/>
        <end position="172"/>
    </location>
</feature>
<reference evidence="7 8" key="1">
    <citation type="journal article" date="2018" name="Sci. Rep.">
        <title>A novel species of the marine cyanobacterium Acaryochloris with a unique pigment content and lifestyle.</title>
        <authorList>
            <person name="Partensky F."/>
            <person name="Six C."/>
            <person name="Ratin M."/>
            <person name="Garczarek L."/>
            <person name="Vaulot D."/>
            <person name="Probert I."/>
            <person name="Calteau A."/>
            <person name="Gourvil P."/>
            <person name="Marie D."/>
            <person name="Grebert T."/>
            <person name="Bouchier C."/>
            <person name="Le Panse S."/>
            <person name="Gachenot M."/>
            <person name="Rodriguez F."/>
            <person name="Garrido J.L."/>
        </authorList>
    </citation>
    <scope>NUCLEOTIDE SEQUENCE [LARGE SCALE GENOMIC DNA]</scope>
    <source>
        <strain evidence="7 8">RCC1774</strain>
    </source>
</reference>
<proteinExistence type="predicted"/>
<comment type="catalytic activity">
    <reaction evidence="5">
        <text>glycyl-tRNA(Gly) + acetyl-CoA = N-acetylglycyl-tRNA(Gly) + CoA + H(+)</text>
        <dbReference type="Rhea" id="RHEA:81867"/>
        <dbReference type="Rhea" id="RHEA-COMP:9683"/>
        <dbReference type="Rhea" id="RHEA-COMP:19766"/>
        <dbReference type="ChEBI" id="CHEBI:15378"/>
        <dbReference type="ChEBI" id="CHEBI:57287"/>
        <dbReference type="ChEBI" id="CHEBI:57288"/>
        <dbReference type="ChEBI" id="CHEBI:78522"/>
        <dbReference type="ChEBI" id="CHEBI:232036"/>
    </reaction>
</comment>
<evidence type="ECO:0000256" key="5">
    <source>
        <dbReference type="ARBA" id="ARBA00049880"/>
    </source>
</evidence>
<accession>A0A2W1JNL7</accession>
<dbReference type="PROSITE" id="PS51186">
    <property type="entry name" value="GNAT"/>
    <property type="match status" value="1"/>
</dbReference>
<dbReference type="InterPro" id="IPR000182">
    <property type="entry name" value="GNAT_dom"/>
</dbReference>
<comment type="caution">
    <text evidence="7">The sequence shown here is derived from an EMBL/GenBank/DDBJ whole genome shotgun (WGS) entry which is preliminary data.</text>
</comment>
<dbReference type="Pfam" id="PF13508">
    <property type="entry name" value="Acetyltransf_7"/>
    <property type="match status" value="1"/>
</dbReference>